<evidence type="ECO:0000313" key="1">
    <source>
        <dbReference type="EMBL" id="GAI83644.1"/>
    </source>
</evidence>
<sequence length="43" mass="4825">MAQASPAKVKAKDITQVAIAVYDVRMVAENYWNILGIGPWEIY</sequence>
<comment type="caution">
    <text evidence="1">The sequence shown here is derived from an EMBL/GenBank/DDBJ whole genome shotgun (WGS) entry which is preliminary data.</text>
</comment>
<dbReference type="AlphaFoldDB" id="X1TUC9"/>
<name>X1TUC9_9ZZZZ</name>
<proteinExistence type="predicted"/>
<dbReference type="EMBL" id="BARW01013793">
    <property type="protein sequence ID" value="GAI83644.1"/>
    <property type="molecule type" value="Genomic_DNA"/>
</dbReference>
<gene>
    <name evidence="1" type="ORF">S12H4_25002</name>
</gene>
<feature type="non-terminal residue" evidence="1">
    <location>
        <position position="43"/>
    </location>
</feature>
<organism evidence="1">
    <name type="scientific">marine sediment metagenome</name>
    <dbReference type="NCBI Taxonomy" id="412755"/>
    <lineage>
        <taxon>unclassified sequences</taxon>
        <taxon>metagenomes</taxon>
        <taxon>ecological metagenomes</taxon>
    </lineage>
</organism>
<protein>
    <submittedName>
        <fullName evidence="1">Uncharacterized protein</fullName>
    </submittedName>
</protein>
<reference evidence="1" key="1">
    <citation type="journal article" date="2014" name="Front. Microbiol.">
        <title>High frequency of phylogenetically diverse reductive dehalogenase-homologous genes in deep subseafloor sedimentary metagenomes.</title>
        <authorList>
            <person name="Kawai M."/>
            <person name="Futagami T."/>
            <person name="Toyoda A."/>
            <person name="Takaki Y."/>
            <person name="Nishi S."/>
            <person name="Hori S."/>
            <person name="Arai W."/>
            <person name="Tsubouchi T."/>
            <person name="Morono Y."/>
            <person name="Uchiyama I."/>
            <person name="Ito T."/>
            <person name="Fujiyama A."/>
            <person name="Inagaki F."/>
            <person name="Takami H."/>
        </authorList>
    </citation>
    <scope>NUCLEOTIDE SEQUENCE</scope>
    <source>
        <strain evidence="1">Expedition CK06-06</strain>
    </source>
</reference>
<accession>X1TUC9</accession>